<dbReference type="STRING" id="933059.SAMN04488103_101382"/>
<sequence length="205" mass="22833">MSEGAPKRCAPAEGLSFLPLRPAPAPKARPTTCRRRNYFFFFGATVAARDPFSKSVAATGAAFTCLGFFVSRLPRLFSFATRISFVFRRLTADVEMCPLQVARWTGLFGRNRQLQPILARGQQFRDVRQARSGRTFSMPNQASSHQHGVSGPARQVIPLHRPTERTMPTCTADTGIAADDHVSISAAPQAINWERRLIFTLERPR</sequence>
<evidence type="ECO:0000313" key="2">
    <source>
        <dbReference type="Proteomes" id="UP000198761"/>
    </source>
</evidence>
<keyword evidence="2" id="KW-1185">Reference proteome</keyword>
<accession>A0A1H7Z2J7</accession>
<gene>
    <name evidence="1" type="ORF">SAMN04488103_101382</name>
</gene>
<protein>
    <submittedName>
        <fullName evidence="1">Uncharacterized protein</fullName>
    </submittedName>
</protein>
<reference evidence="1 2" key="1">
    <citation type="submission" date="2016-10" db="EMBL/GenBank/DDBJ databases">
        <authorList>
            <person name="de Groot N.N."/>
        </authorList>
    </citation>
    <scope>NUCLEOTIDE SEQUENCE [LARGE SCALE GENOMIC DNA]</scope>
    <source>
        <strain evidence="1 2">DSM 3857</strain>
    </source>
</reference>
<organism evidence="1 2">
    <name type="scientific">Gemmobacter aquatilis</name>
    <dbReference type="NCBI Taxonomy" id="933059"/>
    <lineage>
        <taxon>Bacteria</taxon>
        <taxon>Pseudomonadati</taxon>
        <taxon>Pseudomonadota</taxon>
        <taxon>Alphaproteobacteria</taxon>
        <taxon>Rhodobacterales</taxon>
        <taxon>Paracoccaceae</taxon>
        <taxon>Gemmobacter</taxon>
    </lineage>
</organism>
<dbReference type="EMBL" id="FOCE01000001">
    <property type="protein sequence ID" value="SEM52411.1"/>
    <property type="molecule type" value="Genomic_DNA"/>
</dbReference>
<name>A0A1H7Z2J7_9RHOB</name>
<dbReference type="Proteomes" id="UP000198761">
    <property type="component" value="Unassembled WGS sequence"/>
</dbReference>
<proteinExistence type="predicted"/>
<dbReference type="AlphaFoldDB" id="A0A1H7Z2J7"/>
<evidence type="ECO:0000313" key="1">
    <source>
        <dbReference type="EMBL" id="SEM52411.1"/>
    </source>
</evidence>